<accession>W2CQZ9</accession>
<dbReference type="AlphaFoldDB" id="W2CQZ9"/>
<organism evidence="1 2">
    <name type="scientific">Tannerella sp. oral taxon BU063 isolate Cell 6/7/9</name>
    <dbReference type="NCBI Taxonomy" id="1411021"/>
    <lineage>
        <taxon>Bacteria</taxon>
        <taxon>Pseudomonadati</taxon>
        <taxon>Bacteroidota</taxon>
        <taxon>Bacteroidia</taxon>
        <taxon>Bacteroidales</taxon>
        <taxon>Tannerellaceae</taxon>
        <taxon>Tannerella</taxon>
    </lineage>
</organism>
<dbReference type="InterPro" id="IPR053842">
    <property type="entry name" value="NikA-like"/>
</dbReference>
<evidence type="ECO:0008006" key="3">
    <source>
        <dbReference type="Google" id="ProtNLM"/>
    </source>
</evidence>
<protein>
    <recommendedName>
        <fullName evidence="3">Mobilization protein</fullName>
    </recommendedName>
</protein>
<dbReference type="EMBL" id="AYYD01001050">
    <property type="protein sequence ID" value="ETK09639.1"/>
    <property type="molecule type" value="Genomic_DNA"/>
</dbReference>
<evidence type="ECO:0000313" key="1">
    <source>
        <dbReference type="EMBL" id="ETK09639.1"/>
    </source>
</evidence>
<evidence type="ECO:0000313" key="2">
    <source>
        <dbReference type="Proteomes" id="UP000018874"/>
    </source>
</evidence>
<dbReference type="Pfam" id="PF21983">
    <property type="entry name" value="NikA-like"/>
    <property type="match status" value="1"/>
</dbReference>
<reference evidence="1 2" key="1">
    <citation type="submission" date="2013-11" db="EMBL/GenBank/DDBJ databases">
        <title>Single cell genomics of uncultured Tannerella BU063 (oral taxon 286).</title>
        <authorList>
            <person name="Beall C.J."/>
            <person name="Campbell A.G."/>
            <person name="Griffen A.L."/>
            <person name="Podar M."/>
            <person name="Leys E.J."/>
        </authorList>
    </citation>
    <scope>NUCLEOTIDE SEQUENCE [LARGE SCALE GENOMIC DNA]</scope>
    <source>
        <strain evidence="1">Cell 6/7/9</strain>
    </source>
</reference>
<name>W2CQZ9_9BACT</name>
<gene>
    <name evidence="1" type="ORF">T231_08970</name>
</gene>
<sequence length="206" mass="23576">MKRHPKREDKKTNKTAFIKVRCTAEEKERIRLRAANAGRKYSDYCREMLLSGSVIAVPPMGDNEKEALAILRQTTLFYAHISNLIKVKDASWVDATKALATYAKIAFKRFFSPHPLCVHTLPSRKPNRENRIKNACNLNSHSNIAPSNDKRPLFVQILATPSASLVSTSLPVQCLRSTNFFFCRGIFLNSFLRHQNLIKRYWILLA</sequence>
<comment type="caution">
    <text evidence="1">The sequence shown here is derived from an EMBL/GenBank/DDBJ whole genome shotgun (WGS) entry which is preliminary data.</text>
</comment>
<proteinExistence type="predicted"/>
<dbReference type="Proteomes" id="UP000018874">
    <property type="component" value="Unassembled WGS sequence"/>
</dbReference>
<keyword evidence="2" id="KW-1185">Reference proteome</keyword>